<comment type="cofactor">
    <cofactor evidence="1">
        <name>FAD</name>
        <dbReference type="ChEBI" id="CHEBI:57692"/>
    </cofactor>
</comment>
<dbReference type="InterPro" id="IPR036188">
    <property type="entry name" value="FAD/NAD-bd_sf"/>
</dbReference>
<sequence>MKKKIIVVGGGAAGLMAAGRAAERGHEVHLYEKNNRIGKKILITGKGRCNVTNDSDVEGLLENIPGNPYFLYSAFYQLDSFGLQEFFKEQGLELKVERGKRVFPVSDRSLDVVLALEKYLKKNGVKLHLESPVEGILIADGRAEGIRLKNGKEERADGVIVCTGGLSYPGTGSTGDGYRFAKAAGHHVTKLYPSLVPLRTEEDWCHELMGLSLKNIEITIKNKKGKKVYSDFGEMLFTHFGVSGPVILSASRHIILTIEEGYRLYIDLKPAMDEKKLDARILRDFEKFANKDFANALDALLPQKLIPVIIRLSGIDARKKVNSVTKEERKRLVGLLKALPLTITGTTGYNEAVVTCGGIQVNEIDPATMESKFVKQLHFAGEVLDVDAYTGGFNLQIAFSTGFAAGNAVCAE</sequence>
<dbReference type="PRINTS" id="PR00411">
    <property type="entry name" value="PNDRDTASEI"/>
</dbReference>
<dbReference type="Gene3D" id="1.10.8.260">
    <property type="entry name" value="HI0933 insert domain-like"/>
    <property type="match status" value="1"/>
</dbReference>
<evidence type="ECO:0000313" key="6">
    <source>
        <dbReference type="EMBL" id="GCB29592.1"/>
    </source>
</evidence>
<evidence type="ECO:0000313" key="7">
    <source>
        <dbReference type="Proteomes" id="UP000287361"/>
    </source>
</evidence>
<dbReference type="AlphaFoldDB" id="A0A401LDQ1"/>
<dbReference type="SUPFAM" id="SSF51905">
    <property type="entry name" value="FAD/NAD(P)-binding domain"/>
    <property type="match status" value="1"/>
</dbReference>
<evidence type="ECO:0000259" key="5">
    <source>
        <dbReference type="Pfam" id="PF22780"/>
    </source>
</evidence>
<dbReference type="SUPFAM" id="SSF160996">
    <property type="entry name" value="HI0933 insert domain-like"/>
    <property type="match status" value="1"/>
</dbReference>
<comment type="caution">
    <text evidence="6">The sequence shown here is derived from an EMBL/GenBank/DDBJ whole genome shotgun (WGS) entry which is preliminary data.</text>
</comment>
<dbReference type="PANTHER" id="PTHR42887">
    <property type="entry name" value="OS12G0638800 PROTEIN"/>
    <property type="match status" value="1"/>
</dbReference>
<dbReference type="Proteomes" id="UP000287361">
    <property type="component" value="Unassembled WGS sequence"/>
</dbReference>
<evidence type="ECO:0000256" key="2">
    <source>
        <dbReference type="ARBA" id="ARBA00022630"/>
    </source>
</evidence>
<gene>
    <name evidence="6" type="ORF">KGMB03357_12530</name>
</gene>
<dbReference type="NCBIfam" id="TIGR00275">
    <property type="entry name" value="aminoacetone oxidase family FAD-binding enzyme"/>
    <property type="match status" value="1"/>
</dbReference>
<dbReference type="Gene3D" id="2.40.30.10">
    <property type="entry name" value="Translation factors"/>
    <property type="match status" value="1"/>
</dbReference>
<protein>
    <submittedName>
        <fullName evidence="6">FAD-dependent oxidoreductase</fullName>
    </submittedName>
</protein>
<dbReference type="OrthoDB" id="9773233at2"/>
<feature type="domain" description="RsdA/BaiN/AoA(So)-like insert" evidence="5">
    <location>
        <begin position="192"/>
        <end position="354"/>
    </location>
</feature>
<keyword evidence="2" id="KW-0285">Flavoprotein</keyword>
<keyword evidence="3" id="KW-0274">FAD</keyword>
<evidence type="ECO:0000259" key="4">
    <source>
        <dbReference type="Pfam" id="PF03486"/>
    </source>
</evidence>
<evidence type="ECO:0000256" key="1">
    <source>
        <dbReference type="ARBA" id="ARBA00001974"/>
    </source>
</evidence>
<accession>A0A401LDQ1</accession>
<dbReference type="InterPro" id="IPR023166">
    <property type="entry name" value="BaiN-like_dom_sf"/>
</dbReference>
<dbReference type="Pfam" id="PF22780">
    <property type="entry name" value="HI0933_like_1st"/>
    <property type="match status" value="1"/>
</dbReference>
<proteinExistence type="predicted"/>
<evidence type="ECO:0000256" key="3">
    <source>
        <dbReference type="ARBA" id="ARBA00022827"/>
    </source>
</evidence>
<dbReference type="Gene3D" id="3.50.50.60">
    <property type="entry name" value="FAD/NAD(P)-binding domain"/>
    <property type="match status" value="1"/>
</dbReference>
<dbReference type="Pfam" id="PF03486">
    <property type="entry name" value="HI0933_like"/>
    <property type="match status" value="1"/>
</dbReference>
<dbReference type="PANTHER" id="PTHR42887:SF2">
    <property type="entry name" value="OS12G0638800 PROTEIN"/>
    <property type="match status" value="1"/>
</dbReference>
<organism evidence="6 7">
    <name type="scientific">Anaerotignum faecicola</name>
    <dbReference type="NCBI Taxonomy" id="2358141"/>
    <lineage>
        <taxon>Bacteria</taxon>
        <taxon>Bacillati</taxon>
        <taxon>Bacillota</taxon>
        <taxon>Clostridia</taxon>
        <taxon>Lachnospirales</taxon>
        <taxon>Anaerotignaceae</taxon>
        <taxon>Anaerotignum</taxon>
    </lineage>
</organism>
<name>A0A401LDQ1_9FIRM</name>
<dbReference type="InterPro" id="IPR004792">
    <property type="entry name" value="BaiN-like"/>
</dbReference>
<dbReference type="EMBL" id="BHVZ01000002">
    <property type="protein sequence ID" value="GCB29592.1"/>
    <property type="molecule type" value="Genomic_DNA"/>
</dbReference>
<keyword evidence="7" id="KW-1185">Reference proteome</keyword>
<dbReference type="InterPro" id="IPR055178">
    <property type="entry name" value="RsdA/BaiN/AoA(So)-like_dom"/>
</dbReference>
<reference evidence="6 7" key="1">
    <citation type="submission" date="2018-10" db="EMBL/GenBank/DDBJ databases">
        <title>Draft Genome Sequence of Anaerotignum sp. KCTC 15736.</title>
        <authorList>
            <person name="Choi S.H."/>
            <person name="Kim J.S."/>
            <person name="Kang S.W."/>
            <person name="Lee J.S."/>
            <person name="Park S.H."/>
        </authorList>
    </citation>
    <scope>NUCLEOTIDE SEQUENCE [LARGE SCALE GENOMIC DNA]</scope>
    <source>
        <strain evidence="6 7">KCTC 15736</strain>
    </source>
</reference>
<dbReference type="InterPro" id="IPR057661">
    <property type="entry name" value="RsdA/BaiN/AoA(So)_Rossmann"/>
</dbReference>
<feature type="domain" description="RsdA/BaiN/AoA(So)-like Rossmann fold-like" evidence="4">
    <location>
        <begin position="4"/>
        <end position="407"/>
    </location>
</feature>